<accession>A0A3N2D754</accession>
<dbReference type="AlphaFoldDB" id="A0A3N2D754"/>
<organism evidence="1 2">
    <name type="scientific">Salana multivorans</name>
    <dbReference type="NCBI Taxonomy" id="120377"/>
    <lineage>
        <taxon>Bacteria</taxon>
        <taxon>Bacillati</taxon>
        <taxon>Actinomycetota</taxon>
        <taxon>Actinomycetes</taxon>
        <taxon>Micrococcales</taxon>
        <taxon>Beutenbergiaceae</taxon>
        <taxon>Salana</taxon>
    </lineage>
</organism>
<keyword evidence="2" id="KW-1185">Reference proteome</keyword>
<evidence type="ECO:0000313" key="1">
    <source>
        <dbReference type="EMBL" id="ROR95603.1"/>
    </source>
</evidence>
<protein>
    <recommendedName>
        <fullName evidence="3">Pilus assembly protein CpaE</fullName>
    </recommendedName>
</protein>
<comment type="caution">
    <text evidence="1">The sequence shown here is derived from an EMBL/GenBank/DDBJ whole genome shotgun (WGS) entry which is preliminary data.</text>
</comment>
<dbReference type="RefSeq" id="WP_123737896.1">
    <property type="nucleotide sequence ID" value="NZ_CALFQU010000003.1"/>
</dbReference>
<proteinExistence type="predicted"/>
<sequence>MIAPDLARLLAAAGLVWTPRSGDVFTIPGATPDASPDPDAEHYVVSELTIEPRTYPTGTILAFNGTTEWALDSVAAEDALWLPREDQLREALGPGFVALRRTATGYAVEDDAGESHLGSSAADALGEALLARLRGSS</sequence>
<gene>
    <name evidence="1" type="ORF">EDD28_0164</name>
</gene>
<dbReference type="Proteomes" id="UP000275356">
    <property type="component" value="Unassembled WGS sequence"/>
</dbReference>
<evidence type="ECO:0008006" key="3">
    <source>
        <dbReference type="Google" id="ProtNLM"/>
    </source>
</evidence>
<dbReference type="OrthoDB" id="3295834at2"/>
<evidence type="ECO:0000313" key="2">
    <source>
        <dbReference type="Proteomes" id="UP000275356"/>
    </source>
</evidence>
<name>A0A3N2D754_9MICO</name>
<reference evidence="1 2" key="1">
    <citation type="submission" date="2018-11" db="EMBL/GenBank/DDBJ databases">
        <title>Sequencing the genomes of 1000 actinobacteria strains.</title>
        <authorList>
            <person name="Klenk H.-P."/>
        </authorList>
    </citation>
    <scope>NUCLEOTIDE SEQUENCE [LARGE SCALE GENOMIC DNA]</scope>
    <source>
        <strain evidence="1 2">DSM 13521</strain>
    </source>
</reference>
<dbReference type="EMBL" id="RKHQ01000001">
    <property type="protein sequence ID" value="ROR95603.1"/>
    <property type="molecule type" value="Genomic_DNA"/>
</dbReference>